<name>A0A6J5Q415_9CAUD</name>
<proteinExistence type="predicted"/>
<dbReference type="EMBL" id="LR796957">
    <property type="protein sequence ID" value="CAB4178152.1"/>
    <property type="molecule type" value="Genomic_DNA"/>
</dbReference>
<evidence type="ECO:0000313" key="1">
    <source>
        <dbReference type="EMBL" id="CAB4178152.1"/>
    </source>
</evidence>
<reference evidence="1" key="1">
    <citation type="submission" date="2020-05" db="EMBL/GenBank/DDBJ databases">
        <authorList>
            <person name="Chiriac C."/>
            <person name="Salcher M."/>
            <person name="Ghai R."/>
            <person name="Kavagutti S V."/>
        </authorList>
    </citation>
    <scope>NUCLEOTIDE SEQUENCE</scope>
</reference>
<accession>A0A6J5Q415</accession>
<protein>
    <submittedName>
        <fullName evidence="1">Uncharacterized protein</fullName>
    </submittedName>
</protein>
<gene>
    <name evidence="1" type="ORF">UFOVP1009_40</name>
</gene>
<sequence length="77" mass="8988">MEIEIDRIFCNLGKDWVSGIINFNIGDIEFNDAKLSDSEIEKMKLIANCIAKRLINEEINKYQENTKMLEKYVSDND</sequence>
<organism evidence="1">
    <name type="scientific">uncultured Caudovirales phage</name>
    <dbReference type="NCBI Taxonomy" id="2100421"/>
    <lineage>
        <taxon>Viruses</taxon>
        <taxon>Duplodnaviria</taxon>
        <taxon>Heunggongvirae</taxon>
        <taxon>Uroviricota</taxon>
        <taxon>Caudoviricetes</taxon>
        <taxon>Peduoviridae</taxon>
        <taxon>Maltschvirus</taxon>
        <taxon>Maltschvirus maltsch</taxon>
    </lineage>
</organism>